<feature type="domain" description="HTH myb-type" evidence="13">
    <location>
        <begin position="277"/>
        <end position="336"/>
    </location>
</feature>
<dbReference type="EMBL" id="CAJPEV010002551">
    <property type="protein sequence ID" value="CAG0897298.1"/>
    <property type="molecule type" value="Genomic_DNA"/>
</dbReference>
<dbReference type="InterPro" id="IPR029071">
    <property type="entry name" value="Ubiquitin-like_domsf"/>
</dbReference>
<dbReference type="Gene3D" id="3.10.20.90">
    <property type="entry name" value="Phosphatidylinositol 3-kinase Catalytic Subunit, Chain A, domain 1"/>
    <property type="match status" value="1"/>
</dbReference>
<evidence type="ECO:0000313" key="15">
    <source>
        <dbReference type="Proteomes" id="UP000677054"/>
    </source>
</evidence>
<keyword evidence="15" id="KW-1185">Reference proteome</keyword>
<dbReference type="InterPro" id="IPR000626">
    <property type="entry name" value="Ubiquitin-like_dom"/>
</dbReference>
<protein>
    <submittedName>
        <fullName evidence="14">Uncharacterized protein</fullName>
    </submittedName>
</protein>
<feature type="domain" description="Myb-like" evidence="12">
    <location>
        <begin position="388"/>
        <end position="436"/>
    </location>
</feature>
<evidence type="ECO:0000256" key="4">
    <source>
        <dbReference type="ARBA" id="ARBA00022750"/>
    </source>
</evidence>
<dbReference type="Pfam" id="PF24669">
    <property type="entry name" value="Ddi2_HDD"/>
    <property type="match status" value="1"/>
</dbReference>
<dbReference type="PROSITE" id="PS50053">
    <property type="entry name" value="UBIQUITIN_2"/>
    <property type="match status" value="1"/>
</dbReference>
<reference evidence="14" key="1">
    <citation type="submission" date="2020-11" db="EMBL/GenBank/DDBJ databases">
        <authorList>
            <person name="Tran Van P."/>
        </authorList>
    </citation>
    <scope>NUCLEOTIDE SEQUENCE</scope>
</reference>
<dbReference type="PROSITE" id="PS50090">
    <property type="entry name" value="MYB_LIKE"/>
    <property type="match status" value="3"/>
</dbReference>
<dbReference type="GO" id="GO:0000978">
    <property type="term" value="F:RNA polymerase II cis-regulatory region sequence-specific DNA binding"/>
    <property type="evidence" value="ECO:0007669"/>
    <property type="project" value="TreeGrafter"/>
</dbReference>
<dbReference type="SUPFAM" id="SSF46689">
    <property type="entry name" value="Homeodomain-like"/>
    <property type="match status" value="2"/>
</dbReference>
<feature type="non-terminal residue" evidence="14">
    <location>
        <position position="926"/>
    </location>
</feature>
<keyword evidence="4" id="KW-0064">Aspartyl protease</keyword>
<dbReference type="EMBL" id="LR902068">
    <property type="protein sequence ID" value="CAD7249915.1"/>
    <property type="molecule type" value="Genomic_DNA"/>
</dbReference>
<sequence length="926" mass="104451">IELRLMHMEGKQHGFSREASQNDITRVLKNMEDDTELFSFYPAGLKAVRDTARAFCEVESGIPASESVILFEGRPLLDSKKALKAYGIKEGDVLVLQQFPGSAGEGSGHTDLQSRGFSRGGGGSDAMSNPLAGLDFSSIQIPSRSQSHRGLEEEDPAVIRDMFLADPTQLSLLKQNNPHLADALTSGDLESTQTMIAEEEARKYMSQLFQGSRSSEDCQLMWKNLLHPSINKKTWTEREEDVLVQLAASGEDWDTIAESLRTNRTGFQCCVRFQRLNKAKSQAPWTPEESQKLLEVVEMCRFTSRKIPWSTVAAYMEGRTPEQLCRKYKDQIRQECAKGKFSHSEDIVLMACVEKFRTNFSHMTSFFRSRSVTQLQERYRHLRCRVGKRAAWTRKEDDLLLDLVNNSGVDPNWDIIADELTGRDAVQCRGRFSTIYNHLKRMPVLPPGNEQLAPTQNLIGGYTFDELRKEAREHVEKAEAIVQENASLNGFVVTAKDVIEQVIKSLPNIKPRTKIPKRPTVPARRGKVDEDLDSFFATSARRSIGRPRYLTNEALTERFKVFRRLLISLGLTKFIKPNSLVEILEHSPMEVLEGVNFDIISNSEQQSIPMSQFAEWWVKESGEEPAVINSEGTWFPLPMTLSSLLAFRAILLHRRRLIKYIQESKLRAANESRRKSRPDASQIPDVPVMTQGHALKLVIEKMDAGPGLPPVVKVIPPKGVSQDLITKALSNKHLMSKILAQKGSSRTVIVLHPGILQGAPTMNPASQRLDGDAAKNLFLQQFLSLFAWPAYLCRQNPMLEIFEVEKRRKPGHITRGDLLEGLGPLIERMDQAQQGSRSHKIHVLSTAVPKFKRAMLESDAQGQSEDRDCPPKKRIRISTPATRVRESRRLKAKNQVKMLPEGSRSPLLDSEEVEPQISDMNLDPFS</sequence>
<dbReference type="PROSITE" id="PS51294">
    <property type="entry name" value="HTH_MYB"/>
    <property type="match status" value="2"/>
</dbReference>
<feature type="domain" description="HTH myb-type" evidence="13">
    <location>
        <begin position="388"/>
        <end position="440"/>
    </location>
</feature>
<dbReference type="InterPro" id="IPR017930">
    <property type="entry name" value="Myb_dom"/>
</dbReference>
<evidence type="ECO:0000259" key="12">
    <source>
        <dbReference type="PROSITE" id="PS50090"/>
    </source>
</evidence>
<keyword evidence="6" id="KW-0805">Transcription regulation</keyword>
<dbReference type="Pfam" id="PF00249">
    <property type="entry name" value="Myb_DNA-binding"/>
    <property type="match status" value="2"/>
</dbReference>
<dbReference type="Gene3D" id="1.10.10.60">
    <property type="entry name" value="Homeodomain-like"/>
    <property type="match status" value="4"/>
</dbReference>
<evidence type="ECO:0000259" key="13">
    <source>
        <dbReference type="PROSITE" id="PS51294"/>
    </source>
</evidence>
<comment type="similarity">
    <text evidence="2">Belongs to the DDI1 family.</text>
</comment>
<dbReference type="GO" id="GO:0004190">
    <property type="term" value="F:aspartic-type endopeptidase activity"/>
    <property type="evidence" value="ECO:0007669"/>
    <property type="project" value="UniProtKB-KW"/>
</dbReference>
<dbReference type="CDD" id="cd01796">
    <property type="entry name" value="Ubl_Ddi1_like"/>
    <property type="match status" value="1"/>
</dbReference>
<dbReference type="GO" id="GO:0001006">
    <property type="term" value="F:RNA polymerase III type 3 promoter sequence-specific DNA binding"/>
    <property type="evidence" value="ECO:0007669"/>
    <property type="project" value="TreeGrafter"/>
</dbReference>
<keyword evidence="5" id="KW-0378">Hydrolase</keyword>
<accession>A0A7R9A9D7</accession>
<evidence type="ECO:0000256" key="8">
    <source>
        <dbReference type="ARBA" id="ARBA00023163"/>
    </source>
</evidence>
<dbReference type="OrthoDB" id="6367122at2759"/>
<dbReference type="GO" id="GO:0042796">
    <property type="term" value="P:snRNA transcription by RNA polymerase III"/>
    <property type="evidence" value="ECO:0007669"/>
    <property type="project" value="TreeGrafter"/>
</dbReference>
<dbReference type="SUPFAM" id="SSF54236">
    <property type="entry name" value="Ubiquitin-like"/>
    <property type="match status" value="1"/>
</dbReference>
<gene>
    <name evidence="14" type="ORF">DSTB1V02_LOCUS9701</name>
</gene>
<keyword evidence="9" id="KW-0539">Nucleus</keyword>
<dbReference type="GO" id="GO:0019185">
    <property type="term" value="C:snRNA-activating protein complex"/>
    <property type="evidence" value="ECO:0007669"/>
    <property type="project" value="TreeGrafter"/>
</dbReference>
<evidence type="ECO:0000256" key="6">
    <source>
        <dbReference type="ARBA" id="ARBA00023015"/>
    </source>
</evidence>
<name>A0A7R9A9D7_9CRUS</name>
<dbReference type="Pfam" id="PF13921">
    <property type="entry name" value="Myb_DNA-bind_6"/>
    <property type="match status" value="1"/>
</dbReference>
<evidence type="ECO:0000313" key="14">
    <source>
        <dbReference type="EMBL" id="CAD7249915.1"/>
    </source>
</evidence>
<dbReference type="InterPro" id="IPR057273">
    <property type="entry name" value="Ddi1/2_HDD"/>
</dbReference>
<feature type="domain" description="Myb-like" evidence="12">
    <location>
        <begin position="282"/>
        <end position="332"/>
    </location>
</feature>
<evidence type="ECO:0000256" key="10">
    <source>
        <dbReference type="SAM" id="MobiDB-lite"/>
    </source>
</evidence>
<dbReference type="CDD" id="cd00167">
    <property type="entry name" value="SANT"/>
    <property type="match status" value="2"/>
</dbReference>
<dbReference type="AlphaFoldDB" id="A0A7R9A9D7"/>
<keyword evidence="3" id="KW-0645">Protease</keyword>
<dbReference type="Proteomes" id="UP000677054">
    <property type="component" value="Unassembled WGS sequence"/>
</dbReference>
<evidence type="ECO:0000259" key="11">
    <source>
        <dbReference type="PROSITE" id="PS50053"/>
    </source>
</evidence>
<dbReference type="PANTHER" id="PTHR46621:SF1">
    <property type="entry name" value="SNRNA-ACTIVATING PROTEIN COMPLEX SUBUNIT 4"/>
    <property type="match status" value="1"/>
</dbReference>
<evidence type="ECO:0000256" key="2">
    <source>
        <dbReference type="ARBA" id="ARBA00009136"/>
    </source>
</evidence>
<keyword evidence="7" id="KW-0238">DNA-binding</keyword>
<dbReference type="SMART" id="SM00717">
    <property type="entry name" value="SANT"/>
    <property type="match status" value="4"/>
</dbReference>
<dbReference type="PANTHER" id="PTHR46621">
    <property type="entry name" value="SNRNA-ACTIVATING PROTEIN COMPLEX SUBUNIT 4"/>
    <property type="match status" value="1"/>
</dbReference>
<feature type="domain" description="Ubiquitin-like" evidence="11">
    <location>
        <begin position="24"/>
        <end position="96"/>
    </location>
</feature>
<evidence type="ECO:0000256" key="9">
    <source>
        <dbReference type="ARBA" id="ARBA00023242"/>
    </source>
</evidence>
<feature type="domain" description="Myb-like" evidence="12">
    <location>
        <begin position="227"/>
        <end position="277"/>
    </location>
</feature>
<dbReference type="InterPro" id="IPR051575">
    <property type="entry name" value="Myb-like_DNA-bd"/>
</dbReference>
<feature type="region of interest" description="Disordered" evidence="10">
    <location>
        <begin position="879"/>
        <end position="926"/>
    </location>
</feature>
<evidence type="ECO:0000256" key="1">
    <source>
        <dbReference type="ARBA" id="ARBA00004123"/>
    </source>
</evidence>
<feature type="region of interest" description="Disordered" evidence="10">
    <location>
        <begin position="103"/>
        <end position="124"/>
    </location>
</feature>
<comment type="subcellular location">
    <subcellularLocation>
        <location evidence="1">Nucleus</location>
    </subcellularLocation>
</comment>
<keyword evidence="8" id="KW-0804">Transcription</keyword>
<organism evidence="14">
    <name type="scientific">Darwinula stevensoni</name>
    <dbReference type="NCBI Taxonomy" id="69355"/>
    <lineage>
        <taxon>Eukaryota</taxon>
        <taxon>Metazoa</taxon>
        <taxon>Ecdysozoa</taxon>
        <taxon>Arthropoda</taxon>
        <taxon>Crustacea</taxon>
        <taxon>Oligostraca</taxon>
        <taxon>Ostracoda</taxon>
        <taxon>Podocopa</taxon>
        <taxon>Podocopida</taxon>
        <taxon>Darwinulocopina</taxon>
        <taxon>Darwinuloidea</taxon>
        <taxon>Darwinulidae</taxon>
        <taxon>Darwinula</taxon>
    </lineage>
</organism>
<dbReference type="InterPro" id="IPR009057">
    <property type="entry name" value="Homeodomain-like_sf"/>
</dbReference>
<dbReference type="InterPro" id="IPR033882">
    <property type="entry name" value="DDI1_N"/>
</dbReference>
<proteinExistence type="inferred from homology"/>
<dbReference type="GO" id="GO:0005634">
    <property type="term" value="C:nucleus"/>
    <property type="evidence" value="ECO:0007669"/>
    <property type="project" value="UniProtKB-SubCell"/>
</dbReference>
<evidence type="ECO:0000256" key="5">
    <source>
        <dbReference type="ARBA" id="ARBA00022801"/>
    </source>
</evidence>
<evidence type="ECO:0000256" key="7">
    <source>
        <dbReference type="ARBA" id="ARBA00023125"/>
    </source>
</evidence>
<dbReference type="GO" id="GO:0006508">
    <property type="term" value="P:proteolysis"/>
    <property type="evidence" value="ECO:0007669"/>
    <property type="project" value="UniProtKB-KW"/>
</dbReference>
<evidence type="ECO:0000256" key="3">
    <source>
        <dbReference type="ARBA" id="ARBA00022670"/>
    </source>
</evidence>
<dbReference type="GO" id="GO:0042795">
    <property type="term" value="P:snRNA transcription by RNA polymerase II"/>
    <property type="evidence" value="ECO:0007669"/>
    <property type="project" value="TreeGrafter"/>
</dbReference>
<dbReference type="InterPro" id="IPR001005">
    <property type="entry name" value="SANT/Myb"/>
</dbReference>